<proteinExistence type="inferred from homology"/>
<evidence type="ECO:0000256" key="4">
    <source>
        <dbReference type="PIRNR" id="PIRNR000485"/>
    </source>
</evidence>
<keyword evidence="2 4" id="KW-0808">Transferase</keyword>
<keyword evidence="4" id="KW-0658">Purine biosynthesis</keyword>
<comment type="pathway">
    <text evidence="4">Purine metabolism; IMP biosynthesis via de novo pathway; N(1)-(5-phospho-D-ribosyl)glycinamide from 5-phospho-alpha-D-ribose 1-diphosphate: step 1/2.</text>
</comment>
<name>A0A7R9BJM0_9CRUS</name>
<dbReference type="Gene3D" id="3.60.20.10">
    <property type="entry name" value="Glutamine Phosphoribosylpyrophosphate, subunit 1, domain 1"/>
    <property type="match status" value="2"/>
</dbReference>
<dbReference type="PANTHER" id="PTHR11907">
    <property type="entry name" value="AMIDOPHOSPHORIBOSYLTRANSFERASE"/>
    <property type="match status" value="1"/>
</dbReference>
<keyword evidence="3" id="KW-0315">Glutamine amidotransferase</keyword>
<gene>
    <name evidence="7" type="ORF">NMOB1V02_LOCUS4281</name>
</gene>
<dbReference type="GO" id="GO:0046872">
    <property type="term" value="F:metal ion binding"/>
    <property type="evidence" value="ECO:0007669"/>
    <property type="project" value="UniProtKB-KW"/>
</dbReference>
<dbReference type="InterPro" id="IPR029055">
    <property type="entry name" value="Ntn_hydrolases_N"/>
</dbReference>
<protein>
    <recommendedName>
        <fullName evidence="4">Amidophosphoribosyltransferase</fullName>
        <shortName evidence="4">ATase</shortName>
        <ecNumber evidence="4">2.4.2.14</ecNumber>
    </recommendedName>
    <alternativeName>
        <fullName evidence="4">Glutamine phosphoribosylpyrophosphate amidotransferase</fullName>
    </alternativeName>
</protein>
<dbReference type="Pfam" id="PF13522">
    <property type="entry name" value="GATase_6"/>
    <property type="match status" value="2"/>
</dbReference>
<dbReference type="SUPFAM" id="SSF56235">
    <property type="entry name" value="N-terminal nucleophile aminohydrolases (Ntn hydrolases)"/>
    <property type="match status" value="2"/>
</dbReference>
<evidence type="ECO:0000256" key="2">
    <source>
        <dbReference type="ARBA" id="ARBA00022679"/>
    </source>
</evidence>
<comment type="catalytic activity">
    <reaction evidence="4">
        <text>5-phospho-beta-D-ribosylamine + L-glutamate + diphosphate = 5-phospho-alpha-D-ribose 1-diphosphate + L-glutamine + H2O</text>
        <dbReference type="Rhea" id="RHEA:14905"/>
        <dbReference type="ChEBI" id="CHEBI:15377"/>
        <dbReference type="ChEBI" id="CHEBI:29985"/>
        <dbReference type="ChEBI" id="CHEBI:33019"/>
        <dbReference type="ChEBI" id="CHEBI:58017"/>
        <dbReference type="ChEBI" id="CHEBI:58359"/>
        <dbReference type="ChEBI" id="CHEBI:58681"/>
        <dbReference type="EC" id="2.4.2.14"/>
    </reaction>
</comment>
<dbReference type="InterPro" id="IPR029057">
    <property type="entry name" value="PRTase-like"/>
</dbReference>
<sequence>MGGLGQESAGIVTSDGSEAELKLHKGHGLVSSIFSEDLLYKLQGNLGIGHTRYSTVGGHQDNSNVQPFVVHTQEGPVAVAHNGELVNAKSLRKLVYSKGVGLARNLGIGHTRYSTVGGHQDNSNVQPFVVHTQEGPVAVAHNGELVNAKSLRKLVYSKGVGLASLSDSELITQLICLQPESSENNWPDRIKTLMHMSPISYSLVIMHNDAIYAVRDPYGNRPLSIGRILKNGSVSRSSSFLFKMHENPDSAPATNGNATPLSPDTEETEAWVVASESCAFRAVGAEFVREVAPGEMVEVSKYGLKSTFPLGDATPNPSSLCIFEYVYFSRPDSWMEGQQIWGVRRRCGIQLAKESPCKVDLVSTVPESATPAAMGFAEACGIPFTEVFCKNRQVHIRIASPPIKFPCRMGIHIPTKSELIANNKEADKLAEEIGAASLKYLTVEGLVQAVSSHAKPQGATPTPFAVASKLKSISENGAIPKCLNGASNGSGENGNNKCCSTGLSRQDSGDPQTAGYCTACLTGKYPVALEW</sequence>
<dbReference type="EC" id="2.4.2.14" evidence="4"/>
<feature type="binding site" evidence="5">
    <location>
        <position position="517"/>
    </location>
    <ligand>
        <name>[4Fe-4S] cluster</name>
        <dbReference type="ChEBI" id="CHEBI:49883"/>
    </ligand>
</feature>
<keyword evidence="5" id="KW-0408">Iron</keyword>
<dbReference type="Gene3D" id="3.40.50.2020">
    <property type="match status" value="1"/>
</dbReference>
<dbReference type="Proteomes" id="UP000678499">
    <property type="component" value="Unassembled WGS sequence"/>
</dbReference>
<dbReference type="InterPro" id="IPR005854">
    <property type="entry name" value="PurF"/>
</dbReference>
<accession>A0A7R9BJM0</accession>
<dbReference type="PIRSF" id="PIRSF000485">
    <property type="entry name" value="Amd_phspho_trans"/>
    <property type="match status" value="1"/>
</dbReference>
<evidence type="ECO:0000313" key="7">
    <source>
        <dbReference type="EMBL" id="CAD7276522.1"/>
    </source>
</evidence>
<feature type="binding site" evidence="5">
    <location>
        <position position="407"/>
    </location>
    <ligand>
        <name>[4Fe-4S] cluster</name>
        <dbReference type="ChEBI" id="CHEBI:49883"/>
    </ligand>
</feature>
<feature type="binding site" evidence="5">
    <location>
        <position position="520"/>
    </location>
    <ligand>
        <name>[4Fe-4S] cluster</name>
        <dbReference type="ChEBI" id="CHEBI:49883"/>
    </ligand>
</feature>
<evidence type="ECO:0000256" key="3">
    <source>
        <dbReference type="ARBA" id="ARBA00022962"/>
    </source>
</evidence>
<keyword evidence="5" id="KW-0479">Metal-binding</keyword>
<dbReference type="EMBL" id="OA882681">
    <property type="protein sequence ID" value="CAD7276522.1"/>
    <property type="molecule type" value="Genomic_DNA"/>
</dbReference>
<keyword evidence="1 4" id="KW-0328">Glycosyltransferase</keyword>
<dbReference type="EMBL" id="CAJPEX010000644">
    <property type="protein sequence ID" value="CAG0916674.1"/>
    <property type="molecule type" value="Genomic_DNA"/>
</dbReference>
<dbReference type="InterPro" id="IPR017932">
    <property type="entry name" value="GATase_2_dom"/>
</dbReference>
<dbReference type="UniPathway" id="UPA00074">
    <property type="reaction ID" value="UER00124"/>
</dbReference>
<reference evidence="7" key="1">
    <citation type="submission" date="2020-11" db="EMBL/GenBank/DDBJ databases">
        <authorList>
            <person name="Tran Van P."/>
        </authorList>
    </citation>
    <scope>NUCLEOTIDE SEQUENCE</scope>
</reference>
<comment type="similarity">
    <text evidence="4">In the C-terminal section; belongs to the purine/pyrimidine phosphoribosyltransferase family.</text>
</comment>
<dbReference type="GO" id="GO:0006189">
    <property type="term" value="P:'de novo' IMP biosynthetic process"/>
    <property type="evidence" value="ECO:0007669"/>
    <property type="project" value="UniProtKB-UniPathway"/>
</dbReference>
<dbReference type="PROSITE" id="PS51278">
    <property type="entry name" value="GATASE_TYPE_2"/>
    <property type="match status" value="1"/>
</dbReference>
<evidence type="ECO:0000259" key="6">
    <source>
        <dbReference type="PROSITE" id="PS51278"/>
    </source>
</evidence>
<evidence type="ECO:0000313" key="8">
    <source>
        <dbReference type="Proteomes" id="UP000678499"/>
    </source>
</evidence>
<dbReference type="AlphaFoldDB" id="A0A7R9BJM0"/>
<evidence type="ECO:0000256" key="5">
    <source>
        <dbReference type="PIRSR" id="PIRSR000485-3"/>
    </source>
</evidence>
<feature type="domain" description="Glutamine amidotransferase type-2" evidence="6">
    <location>
        <begin position="1"/>
        <end position="302"/>
    </location>
</feature>
<dbReference type="OrthoDB" id="191723at2759"/>
<dbReference type="GO" id="GO:0051536">
    <property type="term" value="F:iron-sulfur cluster binding"/>
    <property type="evidence" value="ECO:0007669"/>
    <property type="project" value="UniProtKB-KW"/>
</dbReference>
<comment type="cofactor">
    <cofactor evidence="5">
        <name>[4Fe-4S] cluster</name>
        <dbReference type="ChEBI" id="CHEBI:49883"/>
    </cofactor>
    <text evidence="5">Binds 1 [4Fe-4S] cluster per subunit.</text>
</comment>
<keyword evidence="5" id="KW-0411">Iron-sulfur</keyword>
<feature type="binding site" evidence="5">
    <location>
        <position position="321"/>
    </location>
    <ligand>
        <name>[4Fe-4S] cluster</name>
        <dbReference type="ChEBI" id="CHEBI:49883"/>
    </ligand>
</feature>
<dbReference type="SUPFAM" id="SSF53271">
    <property type="entry name" value="PRTase-like"/>
    <property type="match status" value="1"/>
</dbReference>
<organism evidence="7">
    <name type="scientific">Notodromas monacha</name>
    <dbReference type="NCBI Taxonomy" id="399045"/>
    <lineage>
        <taxon>Eukaryota</taxon>
        <taxon>Metazoa</taxon>
        <taxon>Ecdysozoa</taxon>
        <taxon>Arthropoda</taxon>
        <taxon>Crustacea</taxon>
        <taxon>Oligostraca</taxon>
        <taxon>Ostracoda</taxon>
        <taxon>Podocopa</taxon>
        <taxon>Podocopida</taxon>
        <taxon>Cypridocopina</taxon>
        <taxon>Cypridoidea</taxon>
        <taxon>Cyprididae</taxon>
        <taxon>Notodromas</taxon>
    </lineage>
</organism>
<evidence type="ECO:0000256" key="1">
    <source>
        <dbReference type="ARBA" id="ARBA00022676"/>
    </source>
</evidence>
<keyword evidence="8" id="KW-1185">Reference proteome</keyword>
<dbReference type="GO" id="GO:0004044">
    <property type="term" value="F:amidophosphoribosyltransferase activity"/>
    <property type="evidence" value="ECO:0007669"/>
    <property type="project" value="UniProtKB-EC"/>
</dbReference>
<dbReference type="GO" id="GO:0009113">
    <property type="term" value="P:purine nucleobase biosynthetic process"/>
    <property type="evidence" value="ECO:0007669"/>
    <property type="project" value="InterPro"/>
</dbReference>